<sequence length="149" mass="16078">MPLLCIGNGGSGDAHYNEVATERPDDSISAGHTRLLRIASAFGAPTTVTTFVLALLRDPTPSAQLSRLTNSACIDLPRNYYAITIANLWGAQDPRSVGSRLVQALPHRPGAFFLGPSDPSRDCRKTNYSLALSFYLCAARKEMRRRGGG</sequence>
<protein>
    <submittedName>
        <fullName evidence="1">Uncharacterized protein</fullName>
    </submittedName>
</protein>
<dbReference type="RefSeq" id="XP_040874541.1">
    <property type="nucleotide sequence ID" value="XM_041025557.1"/>
</dbReference>
<reference evidence="1 2" key="1">
    <citation type="journal article" date="2014" name="BMC Genomics">
        <title>Genome sequencing of four Aureobasidium pullulans varieties: biotechnological potential, stress tolerance, and description of new species.</title>
        <authorList>
            <person name="Gostin Ar C."/>
            <person name="Ohm R.A."/>
            <person name="Kogej T."/>
            <person name="Sonjak S."/>
            <person name="Turk M."/>
            <person name="Zajc J."/>
            <person name="Zalar P."/>
            <person name="Grube M."/>
            <person name="Sun H."/>
            <person name="Han J."/>
            <person name="Sharma A."/>
            <person name="Chiniquy J."/>
            <person name="Ngan C.Y."/>
            <person name="Lipzen A."/>
            <person name="Barry K."/>
            <person name="Grigoriev I.V."/>
            <person name="Gunde-Cimerman N."/>
        </authorList>
    </citation>
    <scope>NUCLEOTIDE SEQUENCE [LARGE SCALE GENOMIC DNA]</scope>
    <source>
        <strain evidence="1 2">CBS 110374</strain>
    </source>
</reference>
<keyword evidence="2" id="KW-1185">Reference proteome</keyword>
<dbReference type="AlphaFoldDB" id="A0A074VIT5"/>
<dbReference type="EMBL" id="KL584903">
    <property type="protein sequence ID" value="KEQ57517.1"/>
    <property type="molecule type" value="Genomic_DNA"/>
</dbReference>
<proteinExistence type="predicted"/>
<evidence type="ECO:0000313" key="1">
    <source>
        <dbReference type="EMBL" id="KEQ57517.1"/>
    </source>
</evidence>
<dbReference type="Proteomes" id="UP000030672">
    <property type="component" value="Unassembled WGS sequence"/>
</dbReference>
<accession>A0A074VIT5</accession>
<organism evidence="1 2">
    <name type="scientific">Aureobasidium melanogenum (strain CBS 110374)</name>
    <name type="common">Aureobasidium pullulans var. melanogenum</name>
    <dbReference type="NCBI Taxonomy" id="1043003"/>
    <lineage>
        <taxon>Eukaryota</taxon>
        <taxon>Fungi</taxon>
        <taxon>Dikarya</taxon>
        <taxon>Ascomycota</taxon>
        <taxon>Pezizomycotina</taxon>
        <taxon>Dothideomycetes</taxon>
        <taxon>Dothideomycetidae</taxon>
        <taxon>Dothideales</taxon>
        <taxon>Saccotheciaceae</taxon>
        <taxon>Aureobasidium</taxon>
    </lineage>
</organism>
<gene>
    <name evidence="1" type="ORF">M437DRAFT_70736</name>
</gene>
<evidence type="ECO:0000313" key="2">
    <source>
        <dbReference type="Proteomes" id="UP000030672"/>
    </source>
</evidence>
<dbReference type="GeneID" id="63918930"/>
<name>A0A074VIT5_AURM1</name>
<dbReference type="HOGENOM" id="CLU_1749252_0_0_1"/>